<dbReference type="InterPro" id="IPR032710">
    <property type="entry name" value="NTF2-like_dom_sf"/>
</dbReference>
<reference evidence="2 3" key="1">
    <citation type="submission" date="2020-08" db="EMBL/GenBank/DDBJ databases">
        <title>Genomic Encyclopedia of Type Strains, Phase IV (KMG-V): Genome sequencing to study the core and pangenomes of soil and plant-associated prokaryotes.</title>
        <authorList>
            <person name="Whitman W."/>
        </authorList>
    </citation>
    <scope>NUCLEOTIDE SEQUENCE [LARGE SCALE GENOMIC DNA]</scope>
    <source>
        <strain evidence="2 3">M8US30</strain>
    </source>
</reference>
<organism evidence="2 3">
    <name type="scientific">Tunturiibacter lichenicola</name>
    <dbReference type="NCBI Taxonomy" id="2051959"/>
    <lineage>
        <taxon>Bacteria</taxon>
        <taxon>Pseudomonadati</taxon>
        <taxon>Acidobacteriota</taxon>
        <taxon>Terriglobia</taxon>
        <taxon>Terriglobales</taxon>
        <taxon>Acidobacteriaceae</taxon>
        <taxon>Tunturiibacter</taxon>
    </lineage>
</organism>
<evidence type="ECO:0000313" key="2">
    <source>
        <dbReference type="EMBL" id="MBB5343397.1"/>
    </source>
</evidence>
<dbReference type="Proteomes" id="UP000569092">
    <property type="component" value="Unassembled WGS sequence"/>
</dbReference>
<accession>A0A7W8N2H1</accession>
<dbReference type="EMBL" id="JACHDZ010000002">
    <property type="protein sequence ID" value="MBB5343397.1"/>
    <property type="molecule type" value="Genomic_DNA"/>
</dbReference>
<feature type="chain" id="PRO_5031379462" description="Nuclear transport factor 2 family protein" evidence="1">
    <location>
        <begin position="22"/>
        <end position="140"/>
    </location>
</feature>
<evidence type="ECO:0000313" key="3">
    <source>
        <dbReference type="Proteomes" id="UP000569092"/>
    </source>
</evidence>
<evidence type="ECO:0008006" key="4">
    <source>
        <dbReference type="Google" id="ProtNLM"/>
    </source>
</evidence>
<evidence type="ECO:0000256" key="1">
    <source>
        <dbReference type="SAM" id="SignalP"/>
    </source>
</evidence>
<feature type="signal peptide" evidence="1">
    <location>
        <begin position="1"/>
        <end position="21"/>
    </location>
</feature>
<keyword evidence="1" id="KW-0732">Signal</keyword>
<dbReference type="SUPFAM" id="SSF54427">
    <property type="entry name" value="NTF2-like"/>
    <property type="match status" value="1"/>
</dbReference>
<gene>
    <name evidence="2" type="ORF">HDF10_001372</name>
</gene>
<name>A0A7W8N2H1_9BACT</name>
<proteinExistence type="predicted"/>
<dbReference type="AlphaFoldDB" id="A0A7W8N2H1"/>
<protein>
    <recommendedName>
        <fullName evidence="4">Nuclear transport factor 2 family protein</fullName>
    </recommendedName>
</protein>
<comment type="caution">
    <text evidence="2">The sequence shown here is derived from an EMBL/GenBank/DDBJ whole genome shotgun (WGS) entry which is preliminary data.</text>
</comment>
<sequence length="140" mass="15275">MRVLLVALFFLTITDVSSAQAVSSGFQTEITAFNRRLEDATKRMNNADVMSLWADEGISLLPSTNPLVGKAAIAAFLDRVTAQLQNAKMEKFELQCSPAEGDGNWASEWCDEHQVVSLPGGKPPFDGRGGVPDLLCRWMS</sequence>
<dbReference type="Gene3D" id="3.10.450.50">
    <property type="match status" value="1"/>
</dbReference>